<dbReference type="EMBL" id="KQ760869">
    <property type="protein sequence ID" value="OAD58789.1"/>
    <property type="molecule type" value="Genomic_DNA"/>
</dbReference>
<reference evidence="1 2" key="1">
    <citation type="submission" date="2015-07" db="EMBL/GenBank/DDBJ databases">
        <title>The genome of Eufriesea mexicana.</title>
        <authorList>
            <person name="Pan H."/>
            <person name="Kapheim K."/>
        </authorList>
    </citation>
    <scope>NUCLEOTIDE SEQUENCE [LARGE SCALE GENOMIC DNA]</scope>
    <source>
        <strain evidence="1">0111107269</strain>
        <tissue evidence="1">Whole body</tissue>
    </source>
</reference>
<protein>
    <submittedName>
        <fullName evidence="1">Uncharacterized protein</fullName>
    </submittedName>
</protein>
<organism evidence="1 2">
    <name type="scientific">Eufriesea mexicana</name>
    <dbReference type="NCBI Taxonomy" id="516756"/>
    <lineage>
        <taxon>Eukaryota</taxon>
        <taxon>Metazoa</taxon>
        <taxon>Ecdysozoa</taxon>
        <taxon>Arthropoda</taxon>
        <taxon>Hexapoda</taxon>
        <taxon>Insecta</taxon>
        <taxon>Pterygota</taxon>
        <taxon>Neoptera</taxon>
        <taxon>Endopterygota</taxon>
        <taxon>Hymenoptera</taxon>
        <taxon>Apocrita</taxon>
        <taxon>Aculeata</taxon>
        <taxon>Apoidea</taxon>
        <taxon>Anthophila</taxon>
        <taxon>Apidae</taxon>
        <taxon>Eufriesea</taxon>
    </lineage>
</organism>
<gene>
    <name evidence="1" type="ORF">WN48_10334</name>
</gene>
<accession>A0A310SDV9</accession>
<keyword evidence="2" id="KW-1185">Reference proteome</keyword>
<sequence>MAKFRKRGFPLWLKIRREIHGWKITDDRNFVRKLICRSGSVRMAESGRPDQAQELEARVDKLPEVSSTRAVIKELYSAVRCCTKETDLQFMPC</sequence>
<proteinExistence type="predicted"/>
<dbReference type="AlphaFoldDB" id="A0A310SDV9"/>
<dbReference type="Proteomes" id="UP000250275">
    <property type="component" value="Unassembled WGS sequence"/>
</dbReference>
<evidence type="ECO:0000313" key="1">
    <source>
        <dbReference type="EMBL" id="OAD58789.1"/>
    </source>
</evidence>
<evidence type="ECO:0000313" key="2">
    <source>
        <dbReference type="Proteomes" id="UP000250275"/>
    </source>
</evidence>
<name>A0A310SDV9_9HYME</name>